<evidence type="ECO:0000256" key="2">
    <source>
        <dbReference type="SAM" id="Phobius"/>
    </source>
</evidence>
<dbReference type="RefSeq" id="WP_093419374.1">
    <property type="nucleotide sequence ID" value="NZ_FOXA01000003.1"/>
</dbReference>
<protein>
    <recommendedName>
        <fullName evidence="5">DNA repair protein</fullName>
    </recommendedName>
</protein>
<keyword evidence="4" id="KW-1185">Reference proteome</keyword>
<dbReference type="Proteomes" id="UP000199356">
    <property type="component" value="Unassembled WGS sequence"/>
</dbReference>
<proteinExistence type="predicted"/>
<evidence type="ECO:0000313" key="3">
    <source>
        <dbReference type="EMBL" id="SFP20260.1"/>
    </source>
</evidence>
<evidence type="ECO:0008006" key="5">
    <source>
        <dbReference type="Google" id="ProtNLM"/>
    </source>
</evidence>
<feature type="transmembrane region" description="Helical" evidence="2">
    <location>
        <begin position="63"/>
        <end position="83"/>
    </location>
</feature>
<dbReference type="STRING" id="441119.SAMN04488047_103252"/>
<name>A0A1I5NF00_9RHOB</name>
<dbReference type="OrthoDB" id="7863443at2"/>
<keyword evidence="1" id="KW-0175">Coiled coil</keyword>
<feature type="coiled-coil region" evidence="1">
    <location>
        <begin position="177"/>
        <end position="239"/>
    </location>
</feature>
<keyword evidence="2" id="KW-0472">Membrane</keyword>
<accession>A0A1I5NF00</accession>
<dbReference type="PROSITE" id="PS51257">
    <property type="entry name" value="PROKAR_LIPOPROTEIN"/>
    <property type="match status" value="1"/>
</dbReference>
<organism evidence="3 4">
    <name type="scientific">Tranquillimonas alkanivorans</name>
    <dbReference type="NCBI Taxonomy" id="441119"/>
    <lineage>
        <taxon>Bacteria</taxon>
        <taxon>Pseudomonadati</taxon>
        <taxon>Pseudomonadota</taxon>
        <taxon>Alphaproteobacteria</taxon>
        <taxon>Rhodobacterales</taxon>
        <taxon>Roseobacteraceae</taxon>
        <taxon>Tranquillimonas</taxon>
    </lineage>
</organism>
<evidence type="ECO:0000313" key="4">
    <source>
        <dbReference type="Proteomes" id="UP000199356"/>
    </source>
</evidence>
<sequence>MSHYVRRLGTAGAIQAQWLASVLIGAAAVAAVGACIAAALGYLPWLTLPLTFGDTTYEEAGRFVQIGIATLLVALASALPSGFRVLSLERSHRDFSICMSDVAEAYRICHAADRAGAFTLSHEFDAVRERIRFMRDHPDLRSLEPRILEAAAQMSTVSHEMAETYSDENIERARGFLRQRQDEIEDFRDRIVEATSQCHELRRWLEQVELEESIMESQLTQLEEQLGETLEKLGFVRERGNVVPMSATAAE</sequence>
<evidence type="ECO:0000256" key="1">
    <source>
        <dbReference type="SAM" id="Coils"/>
    </source>
</evidence>
<dbReference type="AlphaFoldDB" id="A0A1I5NF00"/>
<reference evidence="3 4" key="1">
    <citation type="submission" date="2016-10" db="EMBL/GenBank/DDBJ databases">
        <authorList>
            <person name="de Groot N.N."/>
        </authorList>
    </citation>
    <scope>NUCLEOTIDE SEQUENCE [LARGE SCALE GENOMIC DNA]</scope>
    <source>
        <strain evidence="3 4">DSM 19547</strain>
    </source>
</reference>
<keyword evidence="2" id="KW-0812">Transmembrane</keyword>
<keyword evidence="2" id="KW-1133">Transmembrane helix</keyword>
<dbReference type="EMBL" id="FOXA01000003">
    <property type="protein sequence ID" value="SFP20260.1"/>
    <property type="molecule type" value="Genomic_DNA"/>
</dbReference>
<gene>
    <name evidence="3" type="ORF">SAMN04488047_103252</name>
</gene>
<feature type="transmembrane region" description="Helical" evidence="2">
    <location>
        <begin position="21"/>
        <end position="43"/>
    </location>
</feature>